<feature type="signal peptide" evidence="1">
    <location>
        <begin position="1"/>
        <end position="20"/>
    </location>
</feature>
<name>A0AAD7D175_MYCRO</name>
<protein>
    <submittedName>
        <fullName evidence="2">Uncharacterized protein</fullName>
    </submittedName>
</protein>
<evidence type="ECO:0000313" key="2">
    <source>
        <dbReference type="EMBL" id="KAJ7674152.1"/>
    </source>
</evidence>
<comment type="caution">
    <text evidence="2">The sequence shown here is derived from an EMBL/GenBank/DDBJ whole genome shotgun (WGS) entry which is preliminary data.</text>
</comment>
<dbReference type="Proteomes" id="UP001221757">
    <property type="component" value="Unassembled WGS sequence"/>
</dbReference>
<gene>
    <name evidence="2" type="ORF">B0H17DRAFT_1140711</name>
</gene>
<organism evidence="2 3">
    <name type="scientific">Mycena rosella</name>
    <name type="common">Pink bonnet</name>
    <name type="synonym">Agaricus rosellus</name>
    <dbReference type="NCBI Taxonomy" id="1033263"/>
    <lineage>
        <taxon>Eukaryota</taxon>
        <taxon>Fungi</taxon>
        <taxon>Dikarya</taxon>
        <taxon>Basidiomycota</taxon>
        <taxon>Agaricomycotina</taxon>
        <taxon>Agaricomycetes</taxon>
        <taxon>Agaricomycetidae</taxon>
        <taxon>Agaricales</taxon>
        <taxon>Marasmiineae</taxon>
        <taxon>Mycenaceae</taxon>
        <taxon>Mycena</taxon>
    </lineage>
</organism>
<evidence type="ECO:0000256" key="1">
    <source>
        <dbReference type="SAM" id="SignalP"/>
    </source>
</evidence>
<proteinExistence type="predicted"/>
<keyword evidence="1" id="KW-0732">Signal</keyword>
<reference evidence="2" key="1">
    <citation type="submission" date="2023-03" db="EMBL/GenBank/DDBJ databases">
        <title>Massive genome expansion in bonnet fungi (Mycena s.s.) driven by repeated elements and novel gene families across ecological guilds.</title>
        <authorList>
            <consortium name="Lawrence Berkeley National Laboratory"/>
            <person name="Harder C.B."/>
            <person name="Miyauchi S."/>
            <person name="Viragh M."/>
            <person name="Kuo A."/>
            <person name="Thoen E."/>
            <person name="Andreopoulos B."/>
            <person name="Lu D."/>
            <person name="Skrede I."/>
            <person name="Drula E."/>
            <person name="Henrissat B."/>
            <person name="Morin E."/>
            <person name="Kohler A."/>
            <person name="Barry K."/>
            <person name="LaButti K."/>
            <person name="Morin E."/>
            <person name="Salamov A."/>
            <person name="Lipzen A."/>
            <person name="Mereny Z."/>
            <person name="Hegedus B."/>
            <person name="Baldrian P."/>
            <person name="Stursova M."/>
            <person name="Weitz H."/>
            <person name="Taylor A."/>
            <person name="Grigoriev I.V."/>
            <person name="Nagy L.G."/>
            <person name="Martin F."/>
            <person name="Kauserud H."/>
        </authorList>
    </citation>
    <scope>NUCLEOTIDE SEQUENCE</scope>
    <source>
        <strain evidence="2">CBHHK067</strain>
    </source>
</reference>
<dbReference type="AlphaFoldDB" id="A0AAD7D175"/>
<sequence length="143" mass="16292">MISQLMKLHVWLSSVRPATAWVGSNLWVTTPHTAIRGDVNMMEDVQHIFASMREVVTLDLREGSDLAEALYNAQNLWCRKLQEVWTAAESVFFVQKLAQGRIDDRLLLTKVIWEHFESSVLISAASKPGFRNLEKSTCVFATR</sequence>
<feature type="chain" id="PRO_5042090178" evidence="1">
    <location>
        <begin position="21"/>
        <end position="143"/>
    </location>
</feature>
<accession>A0AAD7D175</accession>
<evidence type="ECO:0000313" key="3">
    <source>
        <dbReference type="Proteomes" id="UP001221757"/>
    </source>
</evidence>
<keyword evidence="3" id="KW-1185">Reference proteome</keyword>
<dbReference type="EMBL" id="JARKIE010000158">
    <property type="protein sequence ID" value="KAJ7674152.1"/>
    <property type="molecule type" value="Genomic_DNA"/>
</dbReference>